<dbReference type="Proteomes" id="UP001139410">
    <property type="component" value="Unassembled WGS sequence"/>
</dbReference>
<evidence type="ECO:0000313" key="2">
    <source>
        <dbReference type="Proteomes" id="UP001139410"/>
    </source>
</evidence>
<dbReference type="EMBL" id="JAKFGM010000004">
    <property type="protein sequence ID" value="MCF2515977.1"/>
    <property type="molecule type" value="Genomic_DNA"/>
</dbReference>
<protein>
    <submittedName>
        <fullName evidence="1">Uncharacterized protein</fullName>
    </submittedName>
</protein>
<proteinExistence type="predicted"/>
<comment type="caution">
    <text evidence="1">The sequence shown here is derived from an EMBL/GenBank/DDBJ whole genome shotgun (WGS) entry which is preliminary data.</text>
</comment>
<accession>A0A9X1TZM5</accession>
<organism evidence="1 2">
    <name type="scientific">Sphingomonas cremea</name>
    <dbReference type="NCBI Taxonomy" id="2904799"/>
    <lineage>
        <taxon>Bacteria</taxon>
        <taxon>Pseudomonadati</taxon>
        <taxon>Pseudomonadota</taxon>
        <taxon>Alphaproteobacteria</taxon>
        <taxon>Sphingomonadales</taxon>
        <taxon>Sphingomonadaceae</taxon>
        <taxon>Sphingomonas</taxon>
    </lineage>
</organism>
<evidence type="ECO:0000313" key="1">
    <source>
        <dbReference type="EMBL" id="MCF2515977.1"/>
    </source>
</evidence>
<reference evidence="1" key="1">
    <citation type="submission" date="2022-01" db="EMBL/GenBank/DDBJ databases">
        <authorList>
            <person name="Jo J.-H."/>
            <person name="Im W.-T."/>
        </authorList>
    </citation>
    <scope>NUCLEOTIDE SEQUENCE</scope>
    <source>
        <strain evidence="1">G124</strain>
    </source>
</reference>
<dbReference type="RefSeq" id="WP_235068701.1">
    <property type="nucleotide sequence ID" value="NZ_JAKFGM010000004.1"/>
</dbReference>
<gene>
    <name evidence="1" type="ORF">LVY65_13015</name>
</gene>
<keyword evidence="2" id="KW-1185">Reference proteome</keyword>
<name>A0A9X1TZM5_9SPHN</name>
<sequence length="66" mass="6877">MLGKILGAIAGEKIAGKDSKLTGALVGAAVPTIARRGLGPLAMVLAAGWGAKKLIERRRKRRENQA</sequence>
<dbReference type="AlphaFoldDB" id="A0A9X1TZM5"/>